<sequence>MCCELDSMSELSVFVYIKSHLTLYVKSKAQKSPCCGTNTYESSPKSPSPSIGTCSSLFKTSRELRNRIYWSAVDSSAILSCVGGPVDEGFCSTPADSTVSSTTFESPLPFTISFPSVGCGRTDLESPSNAIESGLYFDPVGHLNNSRRFQEINEPSNENITDCSKYERRKLLVKLAETRNNFQIFNRFSQLCSFRESTGTLPSMVQYQILRTNITRTIWQTVRRITNEILGVKGFT</sequence>
<reference evidence="1 2" key="1">
    <citation type="journal article" date="2018" name="Sci. Rep.">
        <title>Comparative analysis of the Pocillopora damicornis genome highlights role of immune system in coral evolution.</title>
        <authorList>
            <person name="Cunning R."/>
            <person name="Bay R.A."/>
            <person name="Gillette P."/>
            <person name="Baker A.C."/>
            <person name="Traylor-Knowles N."/>
        </authorList>
    </citation>
    <scope>NUCLEOTIDE SEQUENCE [LARGE SCALE GENOMIC DNA]</scope>
    <source>
        <strain evidence="1">RSMAS</strain>
        <tissue evidence="1">Whole animal</tissue>
    </source>
</reference>
<dbReference type="AlphaFoldDB" id="A0A3M6TJN7"/>
<proteinExistence type="predicted"/>
<evidence type="ECO:0000313" key="1">
    <source>
        <dbReference type="EMBL" id="RMX41556.1"/>
    </source>
</evidence>
<protein>
    <submittedName>
        <fullName evidence="1">Uncharacterized protein</fullName>
    </submittedName>
</protein>
<comment type="caution">
    <text evidence="1">The sequence shown here is derived from an EMBL/GenBank/DDBJ whole genome shotgun (WGS) entry which is preliminary data.</text>
</comment>
<dbReference type="EMBL" id="RCHS01003477">
    <property type="protein sequence ID" value="RMX41556.1"/>
    <property type="molecule type" value="Genomic_DNA"/>
</dbReference>
<name>A0A3M6TJN7_POCDA</name>
<gene>
    <name evidence="1" type="ORF">pdam_00008649</name>
</gene>
<organism evidence="1 2">
    <name type="scientific">Pocillopora damicornis</name>
    <name type="common">Cauliflower coral</name>
    <name type="synonym">Millepora damicornis</name>
    <dbReference type="NCBI Taxonomy" id="46731"/>
    <lineage>
        <taxon>Eukaryota</taxon>
        <taxon>Metazoa</taxon>
        <taxon>Cnidaria</taxon>
        <taxon>Anthozoa</taxon>
        <taxon>Hexacorallia</taxon>
        <taxon>Scleractinia</taxon>
        <taxon>Astrocoeniina</taxon>
        <taxon>Pocilloporidae</taxon>
        <taxon>Pocillopora</taxon>
    </lineage>
</organism>
<accession>A0A3M6TJN7</accession>
<dbReference type="Proteomes" id="UP000275408">
    <property type="component" value="Unassembled WGS sequence"/>
</dbReference>
<evidence type="ECO:0000313" key="2">
    <source>
        <dbReference type="Proteomes" id="UP000275408"/>
    </source>
</evidence>
<keyword evidence="2" id="KW-1185">Reference proteome</keyword>